<reference evidence="4 5" key="1">
    <citation type="submission" date="2017-03" db="EMBL/GenBank/DDBJ databases">
        <authorList>
            <person name="Afonso C.L."/>
            <person name="Miller P.J."/>
            <person name="Scott M.A."/>
            <person name="Spackman E."/>
            <person name="Goraichik I."/>
            <person name="Dimitrov K.M."/>
            <person name="Suarez D.L."/>
            <person name="Swayne D.E."/>
        </authorList>
    </citation>
    <scope>NUCLEOTIDE SEQUENCE [LARGE SCALE GENOMIC DNA]</scope>
    <source>
        <strain evidence="4 5">CECT 8367</strain>
    </source>
</reference>
<organism evidence="4 5">
    <name type="scientific">Limimaricola soesokkakensis</name>
    <dbReference type="NCBI Taxonomy" id="1343159"/>
    <lineage>
        <taxon>Bacteria</taxon>
        <taxon>Pseudomonadati</taxon>
        <taxon>Pseudomonadota</taxon>
        <taxon>Alphaproteobacteria</taxon>
        <taxon>Rhodobacterales</taxon>
        <taxon>Paracoccaceae</taxon>
        <taxon>Limimaricola</taxon>
    </lineage>
</organism>
<keyword evidence="6" id="KW-1185">Reference proteome</keyword>
<dbReference type="EMBL" id="PYGB01000013">
    <property type="protein sequence ID" value="PSK82147.1"/>
    <property type="molecule type" value="Genomic_DNA"/>
</dbReference>
<evidence type="ECO:0000313" key="6">
    <source>
        <dbReference type="Proteomes" id="UP000240624"/>
    </source>
</evidence>
<dbReference type="AlphaFoldDB" id="A0A1X6YGM3"/>
<feature type="domain" description="Anti-sigma factor NepR" evidence="2">
    <location>
        <begin position="12"/>
        <end position="44"/>
    </location>
</feature>
<dbReference type="Pfam" id="PF18557">
    <property type="entry name" value="NepR"/>
    <property type="match status" value="1"/>
</dbReference>
<gene>
    <name evidence="3" type="ORF">CLV79_11331</name>
    <name evidence="4" type="ORF">LOS8367_00501</name>
</gene>
<dbReference type="Proteomes" id="UP000193495">
    <property type="component" value="Unassembled WGS sequence"/>
</dbReference>
<dbReference type="RefSeq" id="WP_085894850.1">
    <property type="nucleotide sequence ID" value="NZ_CAXPGX010000208.1"/>
</dbReference>
<feature type="compositionally biased region" description="Low complexity" evidence="1">
    <location>
        <begin position="45"/>
        <end position="54"/>
    </location>
</feature>
<proteinExistence type="predicted"/>
<dbReference type="OrthoDB" id="7875342at2"/>
<protein>
    <recommendedName>
        <fullName evidence="2">Anti-sigma factor NepR domain-containing protein</fullName>
    </recommendedName>
</protein>
<dbReference type="InterPro" id="IPR041649">
    <property type="entry name" value="NepR"/>
</dbReference>
<reference evidence="3 6" key="2">
    <citation type="submission" date="2018-03" db="EMBL/GenBank/DDBJ databases">
        <title>Genomic Encyclopedia of Archaeal and Bacterial Type Strains, Phase II (KMG-II): from individual species to whole genera.</title>
        <authorList>
            <person name="Goeker M."/>
        </authorList>
    </citation>
    <scope>NUCLEOTIDE SEQUENCE [LARGE SCALE GENOMIC DNA]</scope>
    <source>
        <strain evidence="3 6">DSM 29956</strain>
    </source>
</reference>
<evidence type="ECO:0000313" key="4">
    <source>
        <dbReference type="EMBL" id="SLN20043.1"/>
    </source>
</evidence>
<feature type="region of interest" description="Disordered" evidence="1">
    <location>
        <begin position="43"/>
        <end position="71"/>
    </location>
</feature>
<evidence type="ECO:0000313" key="3">
    <source>
        <dbReference type="EMBL" id="PSK82147.1"/>
    </source>
</evidence>
<sequence length="71" mass="7588">MTQRDQGSARGDIDAHLKRAFQQLTDEALPDRFTDLLARLKAGEDASAASSDADQTTPDRETADAGKVGRG</sequence>
<accession>A0A1X6YGM3</accession>
<name>A0A1X6YGM3_9RHOB</name>
<dbReference type="EMBL" id="FWFY01000001">
    <property type="protein sequence ID" value="SLN20043.1"/>
    <property type="molecule type" value="Genomic_DNA"/>
</dbReference>
<dbReference type="Proteomes" id="UP000240624">
    <property type="component" value="Unassembled WGS sequence"/>
</dbReference>
<evidence type="ECO:0000259" key="2">
    <source>
        <dbReference type="Pfam" id="PF18557"/>
    </source>
</evidence>
<evidence type="ECO:0000313" key="5">
    <source>
        <dbReference type="Proteomes" id="UP000193495"/>
    </source>
</evidence>
<evidence type="ECO:0000256" key="1">
    <source>
        <dbReference type="SAM" id="MobiDB-lite"/>
    </source>
</evidence>